<organism evidence="3 4">
    <name type="scientific">Sphingobium nicotianae</name>
    <dbReference type="NCBI Taxonomy" id="2782607"/>
    <lineage>
        <taxon>Bacteria</taxon>
        <taxon>Pseudomonadati</taxon>
        <taxon>Pseudomonadota</taxon>
        <taxon>Alphaproteobacteria</taxon>
        <taxon>Sphingomonadales</taxon>
        <taxon>Sphingomonadaceae</taxon>
        <taxon>Sphingobium</taxon>
    </lineage>
</organism>
<sequence>MRPASDNGAPAMGARVRRLWTVLDGWGQREWRWIVVIAWLLICAAYIDRYAAAIHYMSLGDTDDNMRYLQVRDWLFHGQSWWDLRQHRMNPPIGANIHWSRLVDLPIAALMLFFRLFTSDARADQLAVGVAPLIPLLVLMLALAFIARRLARDAQGHGWFAAMLLPLGAGMGLSMFMPLRIDHHGWQLALTATTLAGLVDRKWRRGGIVAGVSSAASVVIGMEMLVYLAGAGALIALRWIFKDGAERRLRPYALSLGGTTALGYALFASNANRMPVCDAISPVWTSILVLASGVLFGLTLLPLKGWPQRFVAAAIGGAIVGGFAWIAWPQCVTGGAYGMISPELQQKWLVYIREAKPIFVQDRSSWVPMISLPATGLLCALAGCWAARRDAERLWAWGTVMLMIAFAIGLTFWQIRAGPAAQLLAIPPVAWAIWALVVWLVAGRWLQRALAVFGLAIIGCAASMYNLYPIAAKAFTVPANAAAAKPQQPQLPDKRESVGTVRSGKPGTGKAQDKSAPANATAVRKPQPKSEARCRTQPALQVLDQLPPATIFTLVDLGPRLIAMTHHSVIAGPYHRNGTAILDIHHAFDGSPETFRQIAAAHGATYFLVCPNFPEGTIYQRRSPHGFYARVLRGEDMPFLTPVKLKFAGELPYTLYRIAPLVPNSPPLGKKAAQ</sequence>
<evidence type="ECO:0000256" key="2">
    <source>
        <dbReference type="SAM" id="Phobius"/>
    </source>
</evidence>
<feature type="transmembrane region" description="Helical" evidence="2">
    <location>
        <begin position="126"/>
        <end position="147"/>
    </location>
</feature>
<keyword evidence="4" id="KW-1185">Reference proteome</keyword>
<evidence type="ECO:0000313" key="4">
    <source>
        <dbReference type="Proteomes" id="UP001138757"/>
    </source>
</evidence>
<dbReference type="EMBL" id="JAHGAW010000013">
    <property type="protein sequence ID" value="MBT2188978.1"/>
    <property type="molecule type" value="Genomic_DNA"/>
</dbReference>
<feature type="transmembrane region" description="Helical" evidence="2">
    <location>
        <begin position="224"/>
        <end position="241"/>
    </location>
</feature>
<comment type="caution">
    <text evidence="3">The sequence shown here is derived from an EMBL/GenBank/DDBJ whole genome shotgun (WGS) entry which is preliminary data.</text>
</comment>
<keyword evidence="2" id="KW-1133">Transmembrane helix</keyword>
<feature type="transmembrane region" description="Helical" evidence="2">
    <location>
        <begin position="394"/>
        <end position="415"/>
    </location>
</feature>
<dbReference type="AlphaFoldDB" id="A0A9X1DFN9"/>
<name>A0A9X1DFN9_9SPHN</name>
<protein>
    <recommendedName>
        <fullName evidence="5">AcrB/AcrD/AcrF family protein</fullName>
    </recommendedName>
</protein>
<evidence type="ECO:0000313" key="3">
    <source>
        <dbReference type="EMBL" id="MBT2188978.1"/>
    </source>
</evidence>
<dbReference type="Proteomes" id="UP001138757">
    <property type="component" value="Unassembled WGS sequence"/>
</dbReference>
<evidence type="ECO:0008006" key="5">
    <source>
        <dbReference type="Google" id="ProtNLM"/>
    </source>
</evidence>
<feature type="transmembrane region" description="Helical" evidence="2">
    <location>
        <begin position="366"/>
        <end position="387"/>
    </location>
</feature>
<evidence type="ECO:0000256" key="1">
    <source>
        <dbReference type="SAM" id="MobiDB-lite"/>
    </source>
</evidence>
<proteinExistence type="predicted"/>
<feature type="transmembrane region" description="Helical" evidence="2">
    <location>
        <begin position="253"/>
        <end position="271"/>
    </location>
</feature>
<keyword evidence="2" id="KW-0472">Membrane</keyword>
<feature type="transmembrane region" description="Helical" evidence="2">
    <location>
        <begin position="421"/>
        <end position="442"/>
    </location>
</feature>
<feature type="transmembrane region" description="Helical" evidence="2">
    <location>
        <begin position="31"/>
        <end position="47"/>
    </location>
</feature>
<feature type="transmembrane region" description="Helical" evidence="2">
    <location>
        <begin position="310"/>
        <end position="328"/>
    </location>
</feature>
<gene>
    <name evidence="3" type="ORF">KK488_18690</name>
</gene>
<feature type="region of interest" description="Disordered" evidence="1">
    <location>
        <begin position="485"/>
        <end position="533"/>
    </location>
</feature>
<keyword evidence="2" id="KW-0812">Transmembrane</keyword>
<feature type="transmembrane region" description="Helical" evidence="2">
    <location>
        <begin position="159"/>
        <end position="179"/>
    </location>
</feature>
<accession>A0A9X1DFN9</accession>
<feature type="transmembrane region" description="Helical" evidence="2">
    <location>
        <begin position="449"/>
        <end position="468"/>
    </location>
</feature>
<reference evidence="3" key="1">
    <citation type="submission" date="2021-05" db="EMBL/GenBank/DDBJ databases">
        <title>Genome of Sphingobium sp. strain.</title>
        <authorList>
            <person name="Fan R."/>
        </authorList>
    </citation>
    <scope>NUCLEOTIDE SEQUENCE</scope>
    <source>
        <strain evidence="3">H33</strain>
    </source>
</reference>
<dbReference type="RefSeq" id="WP_214625226.1">
    <property type="nucleotide sequence ID" value="NZ_JAHGAW010000013.1"/>
</dbReference>
<feature type="transmembrane region" description="Helical" evidence="2">
    <location>
        <begin position="283"/>
        <end position="303"/>
    </location>
</feature>